<dbReference type="OMA" id="LIFPTRH"/>
<dbReference type="InterPro" id="IPR042556">
    <property type="entry name" value="AZUL_sf"/>
</dbReference>
<name>A3LY47_PICST</name>
<dbReference type="Gene3D" id="6.10.130.10">
    <property type="entry name" value="Ubiquitin-protein ligase E3A, N-terminal zinc-binding domain (AZUL)"/>
    <property type="match status" value="1"/>
</dbReference>
<dbReference type="RefSeq" id="XP_001385946.2">
    <property type="nucleotide sequence ID" value="XM_001385909.1"/>
</dbReference>
<dbReference type="GO" id="GO:0036503">
    <property type="term" value="P:ERAD pathway"/>
    <property type="evidence" value="ECO:0007669"/>
    <property type="project" value="TreeGrafter"/>
</dbReference>
<dbReference type="GeneID" id="4839804"/>
<dbReference type="HOGENOM" id="CLU_012913_0_0_1"/>
<feature type="domain" description="Ubiquitin-protein ligase E3A N-terminal zinc-binding" evidence="4">
    <location>
        <begin position="593"/>
        <end position="621"/>
    </location>
</feature>
<accession>A3LY47</accession>
<evidence type="ECO:0000313" key="7">
    <source>
        <dbReference type="Proteomes" id="UP000002258"/>
    </source>
</evidence>
<evidence type="ECO:0000259" key="5">
    <source>
        <dbReference type="Pfam" id="PF24842"/>
    </source>
</evidence>
<reference evidence="6 7" key="1">
    <citation type="journal article" date="2007" name="Nat. Biotechnol.">
        <title>Genome sequence of the lignocellulose-bioconverting and xylose-fermenting yeast Pichia stipitis.</title>
        <authorList>
            <person name="Jeffries T.W."/>
            <person name="Grigoriev I.V."/>
            <person name="Grimwood J."/>
            <person name="Laplaza J.M."/>
            <person name="Aerts A."/>
            <person name="Salamov A."/>
            <person name="Schmutz J."/>
            <person name="Lindquist E."/>
            <person name="Dehal P."/>
            <person name="Shapiro H."/>
            <person name="Jin Y.S."/>
            <person name="Passoth V."/>
            <person name="Richardson P.M."/>
        </authorList>
    </citation>
    <scope>NUCLEOTIDE SEQUENCE [LARGE SCALE GENOMIC DNA]</scope>
    <source>
        <strain evidence="7">ATCC 58785 / CBS 6054 / NBRC 10063 / NRRL Y-11545</strain>
    </source>
</reference>
<evidence type="ECO:0000256" key="1">
    <source>
        <dbReference type="ARBA" id="ARBA00006043"/>
    </source>
</evidence>
<evidence type="ECO:0000259" key="3">
    <source>
        <dbReference type="Pfam" id="PF03152"/>
    </source>
</evidence>
<dbReference type="Pfam" id="PF24842">
    <property type="entry name" value="UFD1_N2"/>
    <property type="match status" value="1"/>
</dbReference>
<dbReference type="Pfam" id="PF23580">
    <property type="entry name" value="Znf_XAF1_N"/>
    <property type="match status" value="1"/>
</dbReference>
<keyword evidence="7" id="KW-1185">Reference proteome</keyword>
<evidence type="ECO:0000256" key="2">
    <source>
        <dbReference type="ARBA" id="ARBA00022786"/>
    </source>
</evidence>
<dbReference type="InterPro" id="IPR055418">
    <property type="entry name" value="UFD1_N2"/>
</dbReference>
<dbReference type="GO" id="GO:0031593">
    <property type="term" value="F:polyubiquitin modification-dependent protein binding"/>
    <property type="evidence" value="ECO:0007669"/>
    <property type="project" value="TreeGrafter"/>
</dbReference>
<sequence>MYIPPFQLRVLPATSQLPSYSDKAILPASVLSRIVDIIPESELPHPLIFKITSSESLGSCYIGVREFSAPEDETVVLPDWIFTKLLEPESVTVELQLKSSISKATSLKLKPLQLYSNITNWKYFLENKLTQYYTTLTSKETLVIEDDNLRYELYIEEINGEAHKPVTASIIDTDIVLDVVPLNDKLASEQQLEFNSNPHNNIVEIESVVEATVHSFLSPKFKPTIYKIDLSKYDSELFIKLDNLAFASSNFDAIFNVDVIAGLDKFVSLENFKYTTMDEDFLLQNRFQHGNTSKATKVIRVDLKDDDILNKLQRAKDESVDGIDDLEKFLYLIPFSWDEEAEVTLTISTCISDILEDNNADIVDTEVPEGHSRCPNCLKLISSNKLVLHESFCLRNNVKCTKCDMVFLKEIPSSHWHCDVCVDFHSDSSLLKFKHTRLYHTNQAYKCNQCSSTEEYGTFIELVTKHKATVCPSKLHQCRFCHLIVPQGQATYQDRFENLTNHENSCGNKTIECYKCNKVFRTKDFQKHLKMHDLDKIQFNEWNKTVFRKCSNVNCIKLLGTEAANDLDLCDLCYGPLYIAQHDPTHIKLQQRIERRYMMQLTKGCGNGWCRNPYCASSYNASAEIKGKPFKELIQLLNEFLFRQISTPSFPINKAHVVEGRNRLWFCVNESVSNKNVMLELISSEGEYDEEIIYKAVNEKNDEQSMRSWLHDNAIKV</sequence>
<dbReference type="OrthoDB" id="193703at2759"/>
<evidence type="ECO:0000313" key="6">
    <source>
        <dbReference type="EMBL" id="ABN67917.2"/>
    </source>
</evidence>
<dbReference type="Proteomes" id="UP000002258">
    <property type="component" value="Chromosome 6"/>
</dbReference>
<dbReference type="Pfam" id="PF03152">
    <property type="entry name" value="UFD1_N1"/>
    <property type="match status" value="1"/>
</dbReference>
<dbReference type="InterPro" id="IPR042299">
    <property type="entry name" value="Ufd1-like_Nn"/>
</dbReference>
<dbReference type="InParanoid" id="A3LY47"/>
<organism evidence="6 7">
    <name type="scientific">Scheffersomyces stipitis (strain ATCC 58785 / CBS 6054 / NBRC 10063 / NRRL Y-11545)</name>
    <name type="common">Yeast</name>
    <name type="synonym">Pichia stipitis</name>
    <dbReference type="NCBI Taxonomy" id="322104"/>
    <lineage>
        <taxon>Eukaryota</taxon>
        <taxon>Fungi</taxon>
        <taxon>Dikarya</taxon>
        <taxon>Ascomycota</taxon>
        <taxon>Saccharomycotina</taxon>
        <taxon>Pichiomycetes</taxon>
        <taxon>Debaryomycetaceae</taxon>
        <taxon>Scheffersomyces</taxon>
    </lineage>
</organism>
<dbReference type="InterPro" id="IPR032353">
    <property type="entry name" value="AZUL"/>
</dbReference>
<dbReference type="KEGG" id="pic:PICST_61783"/>
<dbReference type="GO" id="GO:0034098">
    <property type="term" value="C:VCP-NPL4-UFD1 AAA ATPase complex"/>
    <property type="evidence" value="ECO:0007669"/>
    <property type="project" value="TreeGrafter"/>
</dbReference>
<dbReference type="PANTHER" id="PTHR12555:SF15">
    <property type="entry name" value="FUSION DEGRADATION PROTEIN (UFD1), PUTATIVE (AFU_ORTHOLOGUE AFUA_4G04640)-RELATED"/>
    <property type="match status" value="1"/>
</dbReference>
<feature type="domain" description="Ubiquitin fusion degradation protein UFD1 N-terminal subdomain 2" evidence="5">
    <location>
        <begin position="103"/>
        <end position="181"/>
    </location>
</feature>
<dbReference type="Pfam" id="PF16558">
    <property type="entry name" value="AZUL"/>
    <property type="match status" value="1"/>
</dbReference>
<feature type="domain" description="Ubiquitin fusion degradation protein UFD1 N-terminal subdomain 1" evidence="3">
    <location>
        <begin position="15"/>
        <end position="97"/>
    </location>
</feature>
<dbReference type="EMBL" id="CP000500">
    <property type="protein sequence ID" value="ABN67917.2"/>
    <property type="molecule type" value="Genomic_DNA"/>
</dbReference>
<dbReference type="AlphaFoldDB" id="A3LY47"/>
<evidence type="ECO:0000259" key="4">
    <source>
        <dbReference type="Pfam" id="PF16558"/>
    </source>
</evidence>
<gene>
    <name evidence="6" type="ORF">PICST_61783</name>
</gene>
<dbReference type="eggNOG" id="KOG1816">
    <property type="taxonomic scope" value="Eukaryota"/>
</dbReference>
<dbReference type="GO" id="GO:0006511">
    <property type="term" value="P:ubiquitin-dependent protein catabolic process"/>
    <property type="evidence" value="ECO:0007669"/>
    <property type="project" value="InterPro"/>
</dbReference>
<dbReference type="Gene3D" id="3.10.330.10">
    <property type="match status" value="1"/>
</dbReference>
<dbReference type="PANTHER" id="PTHR12555">
    <property type="entry name" value="UBIQUITIN FUSION DEGRADATON PROTEIN 1"/>
    <property type="match status" value="1"/>
</dbReference>
<proteinExistence type="inferred from homology"/>
<dbReference type="InterPro" id="IPR055417">
    <property type="entry name" value="UFD1_N1"/>
</dbReference>
<dbReference type="Gene3D" id="2.40.40.50">
    <property type="entry name" value="Ubiquitin fusion degradation protein UFD1, N-terminal domain"/>
    <property type="match status" value="1"/>
</dbReference>
<keyword evidence="2" id="KW-0833">Ubl conjugation pathway</keyword>
<dbReference type="InterPro" id="IPR004854">
    <property type="entry name" value="Ufd1-like"/>
</dbReference>
<protein>
    <submittedName>
        <fullName evidence="6">Ubiquitin fusion degradation protein</fullName>
    </submittedName>
</protein>
<dbReference type="STRING" id="322104.A3LY47"/>
<comment type="similarity">
    <text evidence="1">Belongs to the UFD1 family.</text>
</comment>